<keyword evidence="2" id="KW-0812">Transmembrane</keyword>
<name>A0A2M6YUR4_9BACT</name>
<dbReference type="Pfam" id="PF03816">
    <property type="entry name" value="LytR_cpsA_psr"/>
    <property type="match status" value="1"/>
</dbReference>
<gene>
    <name evidence="4" type="ORF">COT02_02120</name>
</gene>
<reference evidence="5" key="1">
    <citation type="submission" date="2017-09" db="EMBL/GenBank/DDBJ databases">
        <title>Depth-based differentiation of microbial function through sediment-hosted aquifers and enrichment of novel symbionts in the deep terrestrial subsurface.</title>
        <authorList>
            <person name="Probst A.J."/>
            <person name="Ladd B."/>
            <person name="Jarett J.K."/>
            <person name="Geller-Mcgrath D.E."/>
            <person name="Sieber C.M.K."/>
            <person name="Emerson J.B."/>
            <person name="Anantharaman K."/>
            <person name="Thomas B.C."/>
            <person name="Malmstrom R."/>
            <person name="Stieglmeier M."/>
            <person name="Klingl A."/>
            <person name="Woyke T."/>
            <person name="Ryan C.M."/>
            <person name="Banfield J.F."/>
        </authorList>
    </citation>
    <scope>NUCLEOTIDE SEQUENCE [LARGE SCALE GENOMIC DNA]</scope>
</reference>
<feature type="transmembrane region" description="Helical" evidence="2">
    <location>
        <begin position="7"/>
        <end position="28"/>
    </location>
</feature>
<evidence type="ECO:0000313" key="5">
    <source>
        <dbReference type="Proteomes" id="UP000230184"/>
    </source>
</evidence>
<dbReference type="NCBIfam" id="TIGR00350">
    <property type="entry name" value="lytR_cpsA_psr"/>
    <property type="match status" value="1"/>
</dbReference>
<accession>A0A2M6YUR4</accession>
<organism evidence="4 5">
    <name type="scientific">Candidatus Roizmanbacteria bacterium CG07_land_8_20_14_0_80_34_15</name>
    <dbReference type="NCBI Taxonomy" id="1974849"/>
    <lineage>
        <taxon>Bacteria</taxon>
        <taxon>Candidatus Roizmaniibacteriota</taxon>
    </lineage>
</organism>
<dbReference type="Proteomes" id="UP000230184">
    <property type="component" value="Unassembled WGS sequence"/>
</dbReference>
<protein>
    <recommendedName>
        <fullName evidence="3">Cell envelope-related transcriptional attenuator domain-containing protein</fullName>
    </recommendedName>
</protein>
<dbReference type="EMBL" id="PEWY01000057">
    <property type="protein sequence ID" value="PIU37249.1"/>
    <property type="molecule type" value="Genomic_DNA"/>
</dbReference>
<evidence type="ECO:0000256" key="2">
    <source>
        <dbReference type="SAM" id="Phobius"/>
    </source>
</evidence>
<dbReference type="Gene3D" id="3.40.630.190">
    <property type="entry name" value="LCP protein"/>
    <property type="match status" value="1"/>
</dbReference>
<dbReference type="PANTHER" id="PTHR33392">
    <property type="entry name" value="POLYISOPRENYL-TEICHOIC ACID--PEPTIDOGLYCAN TEICHOIC ACID TRANSFERASE TAGU"/>
    <property type="match status" value="1"/>
</dbReference>
<dbReference type="InterPro" id="IPR050922">
    <property type="entry name" value="LytR/CpsA/Psr_CW_biosynth"/>
</dbReference>
<dbReference type="PANTHER" id="PTHR33392:SF6">
    <property type="entry name" value="POLYISOPRENYL-TEICHOIC ACID--PEPTIDOGLYCAN TEICHOIC ACID TRANSFERASE TAGU"/>
    <property type="match status" value="1"/>
</dbReference>
<keyword evidence="2" id="KW-0472">Membrane</keyword>
<proteinExistence type="inferred from homology"/>
<dbReference type="AlphaFoldDB" id="A0A2M6YUR4"/>
<keyword evidence="2" id="KW-1133">Transmembrane helix</keyword>
<comment type="similarity">
    <text evidence="1">Belongs to the LytR/CpsA/Psr (LCP) family.</text>
</comment>
<comment type="caution">
    <text evidence="4">The sequence shown here is derived from an EMBL/GenBank/DDBJ whole genome shotgun (WGS) entry which is preliminary data.</text>
</comment>
<evidence type="ECO:0000313" key="4">
    <source>
        <dbReference type="EMBL" id="PIU37249.1"/>
    </source>
</evidence>
<evidence type="ECO:0000256" key="1">
    <source>
        <dbReference type="ARBA" id="ARBA00006068"/>
    </source>
</evidence>
<evidence type="ECO:0000259" key="3">
    <source>
        <dbReference type="Pfam" id="PF03816"/>
    </source>
</evidence>
<dbReference type="InterPro" id="IPR004474">
    <property type="entry name" value="LytR_CpsA_psr"/>
</dbReference>
<feature type="domain" description="Cell envelope-related transcriptional attenuator" evidence="3">
    <location>
        <begin position="72"/>
        <end position="234"/>
    </location>
</feature>
<sequence>MSFKSKIAIIASLILITLIVLLRPYYLFVTQTLKISTFKTLFSLDGIKTYDDHINILFLGIAGANHDGPNLSDSIVVLSYDLKTNSLTTISIPRDVWSDTLHDKINSAYAYGGFILAKAEVQIIIGQPIHYALAINFDQFEELINFLGGVEVNVDNSFVDNEFPITGKENDLCGGDPEYKCRYKTVSFNKGLFLMDGQTALNFVRSRHANDSEGTDFAREKRQQKVMEAVKNRLIAFAKKLDLDQSKRLYDLINKIVKRDIDNQQISIILKNIFLKKNFKQEKILLSDNFFINPVGNLNKYDGLWVLTPINGNAETIHEYVDCRLNQKINCEQLKPKRKENR</sequence>